<dbReference type="Ensembl" id="ENSELUT00000074825.2">
    <property type="protein sequence ID" value="ENSELUP00000060846.2"/>
    <property type="gene ID" value="ENSELUG00000016018.3"/>
</dbReference>
<feature type="region of interest" description="Disordered" evidence="1">
    <location>
        <begin position="155"/>
        <end position="185"/>
    </location>
</feature>
<evidence type="ECO:0000313" key="2">
    <source>
        <dbReference type="Ensembl" id="ENSELUP00000060846.2"/>
    </source>
</evidence>
<dbReference type="GeneTree" id="ENSGT00940000176098"/>
<evidence type="ECO:0000313" key="3">
    <source>
        <dbReference type="Proteomes" id="UP000265140"/>
    </source>
</evidence>
<keyword evidence="3" id="KW-1185">Reference proteome</keyword>
<feature type="region of interest" description="Disordered" evidence="1">
    <location>
        <begin position="479"/>
        <end position="504"/>
    </location>
</feature>
<accession>A0A6Q2Y623</accession>
<feature type="compositionally biased region" description="Basic and acidic residues" evidence="1">
    <location>
        <begin position="525"/>
        <end position="535"/>
    </location>
</feature>
<dbReference type="AlphaFoldDB" id="A0A6Q2Y623"/>
<dbReference type="PANTHER" id="PTHR23187">
    <property type="entry name" value="FLJ44216 PROTEIN-RELATED"/>
    <property type="match status" value="1"/>
</dbReference>
<reference evidence="2" key="3">
    <citation type="submission" date="2025-08" db="UniProtKB">
        <authorList>
            <consortium name="Ensembl"/>
        </authorList>
    </citation>
    <scope>IDENTIFICATION</scope>
</reference>
<dbReference type="GO" id="GO:0032184">
    <property type="term" value="F:SUMO polymer binding"/>
    <property type="evidence" value="ECO:0007669"/>
    <property type="project" value="TreeGrafter"/>
</dbReference>
<feature type="region of interest" description="Disordered" evidence="1">
    <location>
        <begin position="516"/>
        <end position="535"/>
    </location>
</feature>
<dbReference type="PANTHER" id="PTHR23187:SF3">
    <property type="entry name" value="SUMO-INTERACTING MOTIF-CONTAINING PROTEIN 1"/>
    <property type="match status" value="1"/>
</dbReference>
<feature type="region of interest" description="Disordered" evidence="1">
    <location>
        <begin position="337"/>
        <end position="423"/>
    </location>
</feature>
<feature type="region of interest" description="Disordered" evidence="1">
    <location>
        <begin position="80"/>
        <end position="131"/>
    </location>
</feature>
<dbReference type="Proteomes" id="UP000265140">
    <property type="component" value="Chromosome 4"/>
</dbReference>
<name>A0A6Q2Y623_ESOLU</name>
<protein>
    <submittedName>
        <fullName evidence="2">Uncharacterized protein</fullName>
    </submittedName>
</protein>
<feature type="compositionally biased region" description="Polar residues" evidence="1">
    <location>
        <begin position="380"/>
        <end position="389"/>
    </location>
</feature>
<feature type="compositionally biased region" description="Polar residues" evidence="1">
    <location>
        <begin position="361"/>
        <end position="370"/>
    </location>
</feature>
<reference evidence="2" key="2">
    <citation type="submission" date="2020-02" db="EMBL/GenBank/DDBJ databases">
        <title>Esox lucius (northern pike) genome, fEsoLuc1, primary haplotype.</title>
        <authorList>
            <person name="Myers G."/>
            <person name="Karagic N."/>
            <person name="Meyer A."/>
            <person name="Pippel M."/>
            <person name="Reichard M."/>
            <person name="Winkler S."/>
            <person name="Tracey A."/>
            <person name="Sims Y."/>
            <person name="Howe K."/>
            <person name="Rhie A."/>
            <person name="Formenti G."/>
            <person name="Durbin R."/>
            <person name="Fedrigo O."/>
            <person name="Jarvis E.D."/>
        </authorList>
    </citation>
    <scope>NUCLEOTIDE SEQUENCE [LARGE SCALE GENOMIC DNA]</scope>
</reference>
<evidence type="ECO:0000256" key="1">
    <source>
        <dbReference type="SAM" id="MobiDB-lite"/>
    </source>
</evidence>
<proteinExistence type="predicted"/>
<organism evidence="2 3">
    <name type="scientific">Esox lucius</name>
    <name type="common">Northern pike</name>
    <dbReference type="NCBI Taxonomy" id="8010"/>
    <lineage>
        <taxon>Eukaryota</taxon>
        <taxon>Metazoa</taxon>
        <taxon>Chordata</taxon>
        <taxon>Craniata</taxon>
        <taxon>Vertebrata</taxon>
        <taxon>Euteleostomi</taxon>
        <taxon>Actinopterygii</taxon>
        <taxon>Neopterygii</taxon>
        <taxon>Teleostei</taxon>
        <taxon>Protacanthopterygii</taxon>
        <taxon>Esociformes</taxon>
        <taxon>Esocidae</taxon>
        <taxon>Esox</taxon>
    </lineage>
</organism>
<reference evidence="3" key="1">
    <citation type="journal article" date="2014" name="PLoS ONE">
        <title>The genome and linkage map of the northern pike (Esox lucius): conserved synteny revealed between the salmonid sister group and the Neoteleostei.</title>
        <authorList>
            <person name="Rondeau E.B."/>
            <person name="Minkley D.R."/>
            <person name="Leong J.S."/>
            <person name="Messmer A.M."/>
            <person name="Jantzen J.R."/>
            <person name="von Schalburg K.R."/>
            <person name="Lemon C."/>
            <person name="Bird N.H."/>
            <person name="Koop B.F."/>
        </authorList>
    </citation>
    <scope>NUCLEOTIDE SEQUENCE</scope>
</reference>
<reference evidence="2" key="4">
    <citation type="submission" date="2025-09" db="UniProtKB">
        <authorList>
            <consortium name="Ensembl"/>
        </authorList>
    </citation>
    <scope>IDENTIFICATION</scope>
</reference>
<dbReference type="InterPro" id="IPR052119">
    <property type="entry name" value="ElonginBC-PRC2_ViralRestrict"/>
</dbReference>
<feature type="compositionally biased region" description="Basic and acidic residues" evidence="1">
    <location>
        <begin position="160"/>
        <end position="173"/>
    </location>
</feature>
<sequence>MEDVISLSSGSEVDSDVEVVGVYSDTENKAEARPFIRRGWVNLAAYTPFVIRSTGQKWTIPQPRKRRRKDPDEPVEVVDLSDNLSDHSGPVLGSEECQGNKRREGISKHKGAHIRSPGSLSHSPPEKGLTEKKAVLKAEESDILESNIGCISDSSLIEQPDDKSTVKSSDIDIPKCPVKSPSIPKFDMPAQKAEVLESSPEQITQESQLYSGITSKPLCEGKEDPQCLMPETKNSVHFSKEVQTSRTRKEERDALKVQEIGVLCTIDKTVRTEKKEEPGSTQLLRDTGLSLSSQSLVDRPHHLPGDLVPDPVRFSDGFGAFRAQHDDTCYSRTQIPFETSLCPSPSDDDTLRVNLSDPVYNPTSATGKQSFKQDKVHPNAPSTSYNNFMPSCPSIEPDKHAPQESSHNYPKPPPLTTSTTSLGPSAEETYCINVSRPNKTPSPTSTVLLAGESPALTMDNTELELAMDSPPMPYMSSIPSDPPLSLRSDEVDEEARSTEAPQADLGAESLMTTAWKNGSDGEDMGGERGGGEDDAVVSREDKCYVCPVQLKKLRPLLSGPVKNLENKEEEDDGLGDPEPLCRQSLSLVYSTMEENYPEGTVQLLSDLLQPRFFPPVDITRHLLRGILLDPQCHDVLCLEAYSLLMRTQMHSHTNIATVPWDWELLTTVMTAEQVLDSPLLASED</sequence>
<dbReference type="Bgee" id="ENSELUG00000016018">
    <property type="expression patterns" value="Expressed in spleen and 14 other cell types or tissues"/>
</dbReference>
<feature type="compositionally biased region" description="Basic and acidic residues" evidence="1">
    <location>
        <begin position="98"/>
        <end position="107"/>
    </location>
</feature>